<evidence type="ECO:0000313" key="1">
    <source>
        <dbReference type="EMBL" id="KAI6083256.1"/>
    </source>
</evidence>
<organism evidence="1 2">
    <name type="scientific">Hypoxylon rubiginosum</name>
    <dbReference type="NCBI Taxonomy" id="110542"/>
    <lineage>
        <taxon>Eukaryota</taxon>
        <taxon>Fungi</taxon>
        <taxon>Dikarya</taxon>
        <taxon>Ascomycota</taxon>
        <taxon>Pezizomycotina</taxon>
        <taxon>Sordariomycetes</taxon>
        <taxon>Xylariomycetidae</taxon>
        <taxon>Xylariales</taxon>
        <taxon>Hypoxylaceae</taxon>
        <taxon>Hypoxylon</taxon>
    </lineage>
</organism>
<keyword evidence="2" id="KW-1185">Reference proteome</keyword>
<name>A0ACC0CS84_9PEZI</name>
<reference evidence="1 2" key="1">
    <citation type="journal article" date="2022" name="New Phytol.">
        <title>Ecological generalism drives hyperdiversity of secondary metabolite gene clusters in xylarialean endophytes.</title>
        <authorList>
            <person name="Franco M.E.E."/>
            <person name="Wisecaver J.H."/>
            <person name="Arnold A.E."/>
            <person name="Ju Y.M."/>
            <person name="Slot J.C."/>
            <person name="Ahrendt S."/>
            <person name="Moore L.P."/>
            <person name="Eastman K.E."/>
            <person name="Scott K."/>
            <person name="Konkel Z."/>
            <person name="Mondo S.J."/>
            <person name="Kuo A."/>
            <person name="Hayes R.D."/>
            <person name="Haridas S."/>
            <person name="Andreopoulos B."/>
            <person name="Riley R."/>
            <person name="LaButti K."/>
            <person name="Pangilinan J."/>
            <person name="Lipzen A."/>
            <person name="Amirebrahimi M."/>
            <person name="Yan J."/>
            <person name="Adam C."/>
            <person name="Keymanesh K."/>
            <person name="Ng V."/>
            <person name="Louie K."/>
            <person name="Northen T."/>
            <person name="Drula E."/>
            <person name="Henrissat B."/>
            <person name="Hsieh H.M."/>
            <person name="Youens-Clark K."/>
            <person name="Lutzoni F."/>
            <person name="Miadlikowska J."/>
            <person name="Eastwood D.C."/>
            <person name="Hamelin R.C."/>
            <person name="Grigoriev I.V."/>
            <person name="U'Ren J.M."/>
        </authorList>
    </citation>
    <scope>NUCLEOTIDE SEQUENCE [LARGE SCALE GENOMIC DNA]</scope>
    <source>
        <strain evidence="1 2">ER1909</strain>
    </source>
</reference>
<proteinExistence type="predicted"/>
<sequence length="372" mass="39823">MLTTDPASQQQLLYPPADAEEVPIIILLSRATECPFAIKGSGHTAFKGASNSHGGITIEFAQIKQVIPSADRKSVVIGPGNTCLGTVGVSGLILGGGISFFSGQYGWICDSIISYQIVLGSGEILTALRGGGGGNFGVGAQFVASTFEQVPIWGGFLTWEMHGSKMALIDAMVNYAEKGSLQDPKAALIVSFAHVQRYQTWVSSLIVDHPDPLPEGSHPEVFDENFNIGNPFADSTRTATHSNLTAASYWAMTTRLDKQSELDILTIFEEETTPILDLADFLPSSRRHGGNALGIGGGEEPLLLISFSPMWVSTTDDGAVLTWSLARERGLNHPFSYINYGSQIQDPLAGYGAENLARLVEVSKKYDPNGVL</sequence>
<dbReference type="Proteomes" id="UP001497680">
    <property type="component" value="Unassembled WGS sequence"/>
</dbReference>
<protein>
    <submittedName>
        <fullName evidence="1">FAD-binding domain-containing protein</fullName>
    </submittedName>
</protein>
<accession>A0ACC0CS84</accession>
<evidence type="ECO:0000313" key="2">
    <source>
        <dbReference type="Proteomes" id="UP001497680"/>
    </source>
</evidence>
<dbReference type="EMBL" id="MU394355">
    <property type="protein sequence ID" value="KAI6083256.1"/>
    <property type="molecule type" value="Genomic_DNA"/>
</dbReference>
<gene>
    <name evidence="1" type="ORF">F4821DRAFT_271905</name>
</gene>
<comment type="caution">
    <text evidence="1">The sequence shown here is derived from an EMBL/GenBank/DDBJ whole genome shotgun (WGS) entry which is preliminary data.</text>
</comment>